<keyword evidence="3" id="KW-1185">Reference proteome</keyword>
<dbReference type="GO" id="GO:0016787">
    <property type="term" value="F:hydrolase activity"/>
    <property type="evidence" value="ECO:0007669"/>
    <property type="project" value="UniProtKB-KW"/>
</dbReference>
<sequence>MSCPKCVEGYELPGEPAGSIHADYHGAYLAPGPPDGQKGIAVVFLTDGFGLPLKNCKIMADKIAERVGCDVWVPDYFAGRPPVPLNAMNMPDKADQIPTMWDWIKFIFINGIPVLPGIIRNRPSVVAVRLASFFALLKEKKSYGKIGAVGYCFGGATAVRLSSTGLINSVVICHPSSFTIDEVRAIKVPSSWVCPEVDIFLAHQVRLDAEAALATKKETDPSVEYEFKDYPGTQHGFAARPNHKYPELVEAHDQALDQTVNWLKKTLIPEVPSTA</sequence>
<reference evidence="2 3" key="1">
    <citation type="submission" date="2020-07" db="EMBL/GenBank/DDBJ databases">
        <title>Comparative genomics of pyrophilous fungi reveals a link between fire events and developmental genes.</title>
        <authorList>
            <consortium name="DOE Joint Genome Institute"/>
            <person name="Steindorff A.S."/>
            <person name="Carver A."/>
            <person name="Calhoun S."/>
            <person name="Stillman K."/>
            <person name="Liu H."/>
            <person name="Lipzen A."/>
            <person name="Pangilinan J."/>
            <person name="Labutti K."/>
            <person name="Bruns T.D."/>
            <person name="Grigoriev I.V."/>
        </authorList>
    </citation>
    <scope>NUCLEOTIDE SEQUENCE [LARGE SCALE GENOMIC DNA]</scope>
    <source>
        <strain evidence="2 3">CBS 144469</strain>
    </source>
</reference>
<keyword evidence="2" id="KW-0378">Hydrolase</keyword>
<dbReference type="SUPFAM" id="SSF53474">
    <property type="entry name" value="alpha/beta-Hydrolases"/>
    <property type="match status" value="1"/>
</dbReference>
<dbReference type="PANTHER" id="PTHR17630:SF44">
    <property type="entry name" value="PROTEIN AIM2"/>
    <property type="match status" value="1"/>
</dbReference>
<dbReference type="InterPro" id="IPR029058">
    <property type="entry name" value="AB_hydrolase_fold"/>
</dbReference>
<dbReference type="PANTHER" id="PTHR17630">
    <property type="entry name" value="DIENELACTONE HYDROLASE"/>
    <property type="match status" value="1"/>
</dbReference>
<evidence type="ECO:0000313" key="2">
    <source>
        <dbReference type="EMBL" id="KAF6749421.1"/>
    </source>
</evidence>
<dbReference type="AlphaFoldDB" id="A0A8H6M228"/>
<dbReference type="Proteomes" id="UP000521943">
    <property type="component" value="Unassembled WGS sequence"/>
</dbReference>
<proteinExistence type="predicted"/>
<evidence type="ECO:0000259" key="1">
    <source>
        <dbReference type="Pfam" id="PF01738"/>
    </source>
</evidence>
<dbReference type="EMBL" id="JACGCI010000063">
    <property type="protein sequence ID" value="KAF6749421.1"/>
    <property type="molecule type" value="Genomic_DNA"/>
</dbReference>
<organism evidence="2 3">
    <name type="scientific">Ephemerocybe angulata</name>
    <dbReference type="NCBI Taxonomy" id="980116"/>
    <lineage>
        <taxon>Eukaryota</taxon>
        <taxon>Fungi</taxon>
        <taxon>Dikarya</taxon>
        <taxon>Basidiomycota</taxon>
        <taxon>Agaricomycotina</taxon>
        <taxon>Agaricomycetes</taxon>
        <taxon>Agaricomycetidae</taxon>
        <taxon>Agaricales</taxon>
        <taxon>Agaricineae</taxon>
        <taxon>Psathyrellaceae</taxon>
        <taxon>Ephemerocybe</taxon>
    </lineage>
</organism>
<protein>
    <submittedName>
        <fullName evidence="2">Dienelactone hydrolase endo-1,3,1,4-beta-D-glucanase</fullName>
    </submittedName>
</protein>
<dbReference type="OrthoDB" id="10019231at2759"/>
<accession>A0A8H6M228</accession>
<comment type="caution">
    <text evidence="2">The sequence shown here is derived from an EMBL/GenBank/DDBJ whole genome shotgun (WGS) entry which is preliminary data.</text>
</comment>
<dbReference type="InterPro" id="IPR002925">
    <property type="entry name" value="Dienelactn_hydro"/>
</dbReference>
<gene>
    <name evidence="2" type="ORF">DFP72DRAFT_1073249</name>
</gene>
<evidence type="ECO:0000313" key="3">
    <source>
        <dbReference type="Proteomes" id="UP000521943"/>
    </source>
</evidence>
<feature type="domain" description="Dienelactone hydrolase" evidence="1">
    <location>
        <begin position="34"/>
        <end position="266"/>
    </location>
</feature>
<dbReference type="Gene3D" id="3.40.50.1820">
    <property type="entry name" value="alpha/beta hydrolase"/>
    <property type="match status" value="1"/>
</dbReference>
<dbReference type="Pfam" id="PF01738">
    <property type="entry name" value="DLH"/>
    <property type="match status" value="1"/>
</dbReference>
<name>A0A8H6M228_9AGAR</name>